<dbReference type="Proteomes" id="UP000324800">
    <property type="component" value="Unassembled WGS sequence"/>
</dbReference>
<feature type="region of interest" description="Disordered" evidence="1">
    <location>
        <begin position="18"/>
        <end position="38"/>
    </location>
</feature>
<organism evidence="2 3">
    <name type="scientific">Streblomastix strix</name>
    <dbReference type="NCBI Taxonomy" id="222440"/>
    <lineage>
        <taxon>Eukaryota</taxon>
        <taxon>Metamonada</taxon>
        <taxon>Preaxostyla</taxon>
        <taxon>Oxymonadida</taxon>
        <taxon>Streblomastigidae</taxon>
        <taxon>Streblomastix</taxon>
    </lineage>
</organism>
<evidence type="ECO:0000313" key="3">
    <source>
        <dbReference type="Proteomes" id="UP000324800"/>
    </source>
</evidence>
<gene>
    <name evidence="2" type="ORF">EZS28_007048</name>
</gene>
<evidence type="ECO:0000256" key="1">
    <source>
        <dbReference type="SAM" id="MobiDB-lite"/>
    </source>
</evidence>
<reference evidence="2 3" key="1">
    <citation type="submission" date="2019-03" db="EMBL/GenBank/DDBJ databases">
        <title>Single cell metagenomics reveals metabolic interactions within the superorganism composed of flagellate Streblomastix strix and complex community of Bacteroidetes bacteria on its surface.</title>
        <authorList>
            <person name="Treitli S.C."/>
            <person name="Kolisko M."/>
            <person name="Husnik F."/>
            <person name="Keeling P."/>
            <person name="Hampl V."/>
        </authorList>
    </citation>
    <scope>NUCLEOTIDE SEQUENCE [LARGE SCALE GENOMIC DNA]</scope>
    <source>
        <strain evidence="2">ST1C</strain>
    </source>
</reference>
<proteinExistence type="predicted"/>
<dbReference type="Gene3D" id="1.20.58.1120">
    <property type="match status" value="1"/>
</dbReference>
<dbReference type="EMBL" id="SNRW01001183">
    <property type="protein sequence ID" value="KAA6397426.1"/>
    <property type="molecule type" value="Genomic_DNA"/>
</dbReference>
<dbReference type="AlphaFoldDB" id="A0A5J4WS74"/>
<protein>
    <submittedName>
        <fullName evidence="2">Uncharacterized protein</fullName>
    </submittedName>
</protein>
<name>A0A5J4WS74_9EUKA</name>
<sequence>MLDSIITLTFASEATITGEKGVNKPNNDPSPTPTLSGSNVIEIQLGKTDISVTMISIENETEWFFKCPAQAILAVDQITQTLGCTNAFDYKGNGANQKALEEFLVKNKKNLQEYVTLV</sequence>
<evidence type="ECO:0000313" key="2">
    <source>
        <dbReference type="EMBL" id="KAA6397426.1"/>
    </source>
</evidence>
<dbReference type="OrthoDB" id="5593012at2759"/>
<accession>A0A5J4WS74</accession>
<comment type="caution">
    <text evidence="2">The sequence shown here is derived from an EMBL/GenBank/DDBJ whole genome shotgun (WGS) entry which is preliminary data.</text>
</comment>
<feature type="compositionally biased region" description="Polar residues" evidence="1">
    <location>
        <begin position="24"/>
        <end position="38"/>
    </location>
</feature>